<reference evidence="1 3" key="1">
    <citation type="submission" date="2016-10" db="EMBL/GenBank/DDBJ databases">
        <authorList>
            <person name="Varghese N."/>
            <person name="Submissions S."/>
        </authorList>
    </citation>
    <scope>NUCLEOTIDE SEQUENCE [LARGE SCALE GENOMIC DNA]</scope>
    <source>
        <strain evidence="1 3">GMCC 1.11211</strain>
    </source>
</reference>
<dbReference type="EMBL" id="FOPW01000016">
    <property type="protein sequence ID" value="SFH81749.1"/>
    <property type="molecule type" value="Genomic_DNA"/>
</dbReference>
<keyword evidence="3" id="KW-1185">Reference proteome</keyword>
<gene>
    <name evidence="2" type="ORF">E3O11_03740</name>
    <name evidence="1" type="ORF">SAMN05216274_11642</name>
</gene>
<evidence type="ECO:0000313" key="3">
    <source>
        <dbReference type="Proteomes" id="UP000199681"/>
    </source>
</evidence>
<dbReference type="STRING" id="995038.SAMN05216274_11642"/>
<dbReference type="Pfam" id="PF18143">
    <property type="entry name" value="HAD_SAK_2"/>
    <property type="match status" value="1"/>
</dbReference>
<proteinExistence type="predicted"/>
<protein>
    <submittedName>
        <fullName evidence="2">Uncharacterized protein</fullName>
    </submittedName>
</protein>
<dbReference type="Proteomes" id="UP000199681">
    <property type="component" value="Unassembled WGS sequence"/>
</dbReference>
<comment type="caution">
    <text evidence="2">The sequence shown here is derived from an EMBL/GenBank/DDBJ whole genome shotgun (WGS) entry which is preliminary data.</text>
</comment>
<sequence>MTTRTVLILLDVDGVLNPRVVGQRLVLDAPRQELVRRLAELGSIVWATTWSPTHTFHLTRDLGLAADTEGIAFPRNLHAAPSAPAPTAKLHWVARWLARQEPQPDAVIWIDDILRQDAVAWAAAEARPTLLVQPDMNIGLTAAHIDDVQRFIARLVPTDTPTNPRSES</sequence>
<organism evidence="2 4">
    <name type="scientific">Cryobacterium levicorallinum</name>
    <dbReference type="NCBI Taxonomy" id="995038"/>
    <lineage>
        <taxon>Bacteria</taxon>
        <taxon>Bacillati</taxon>
        <taxon>Actinomycetota</taxon>
        <taxon>Actinomycetes</taxon>
        <taxon>Micrococcales</taxon>
        <taxon>Microbacteriaceae</taxon>
        <taxon>Cryobacterium</taxon>
    </lineage>
</organism>
<evidence type="ECO:0000313" key="4">
    <source>
        <dbReference type="Proteomes" id="UP000297963"/>
    </source>
</evidence>
<reference evidence="2 4" key="2">
    <citation type="submission" date="2019-03" db="EMBL/GenBank/DDBJ databases">
        <title>Genomics of glacier-inhabiting Cryobacterium strains.</title>
        <authorList>
            <person name="Liu Q."/>
            <person name="Xin Y.-H."/>
        </authorList>
    </citation>
    <scope>NUCLEOTIDE SEQUENCE [LARGE SCALE GENOMIC DNA]</scope>
    <source>
        <strain evidence="2 4">Hh34</strain>
    </source>
</reference>
<accession>A0A1I3D5C5</accession>
<dbReference type="Proteomes" id="UP000297963">
    <property type="component" value="Unassembled WGS sequence"/>
</dbReference>
<evidence type="ECO:0000313" key="1">
    <source>
        <dbReference type="EMBL" id="SFH81749.1"/>
    </source>
</evidence>
<dbReference type="SUPFAM" id="SSF56784">
    <property type="entry name" value="HAD-like"/>
    <property type="match status" value="1"/>
</dbReference>
<evidence type="ECO:0000313" key="2">
    <source>
        <dbReference type="EMBL" id="TFB86804.1"/>
    </source>
</evidence>
<dbReference type="RefSeq" id="WP_134495407.1">
    <property type="nucleotide sequence ID" value="NZ_BKAC01000019.1"/>
</dbReference>
<dbReference type="InterPro" id="IPR036412">
    <property type="entry name" value="HAD-like_sf"/>
</dbReference>
<dbReference type="EMBL" id="SOFE01000007">
    <property type="protein sequence ID" value="TFB86804.1"/>
    <property type="molecule type" value="Genomic_DNA"/>
</dbReference>
<dbReference type="AlphaFoldDB" id="A0A1I3D5C5"/>
<name>A0A1I3D5C5_9MICO</name>